<dbReference type="PANTHER" id="PTHR34957">
    <property type="entry name" value="NUCLEAR TRANSPORT FACTOR 2 (NTF2) FAMILY PROTEIN"/>
    <property type="match status" value="1"/>
</dbReference>
<dbReference type="SUPFAM" id="SSF54427">
    <property type="entry name" value="NTF2-like"/>
    <property type="match status" value="1"/>
</dbReference>
<comment type="caution">
    <text evidence="2">The sequence shown here is derived from an EMBL/GenBank/DDBJ whole genome shotgun (WGS) entry which is preliminary data.</text>
</comment>
<accession>A0A5C6U3D4</accession>
<dbReference type="EMBL" id="VOPW01000001">
    <property type="protein sequence ID" value="TXC67289.1"/>
    <property type="molecule type" value="Genomic_DNA"/>
</dbReference>
<gene>
    <name evidence="2" type="ORF">FSC37_21110</name>
</gene>
<feature type="domain" description="SnoaL-like" evidence="1">
    <location>
        <begin position="18"/>
        <end position="130"/>
    </location>
</feature>
<evidence type="ECO:0000313" key="3">
    <source>
        <dbReference type="Proteomes" id="UP000321832"/>
    </source>
</evidence>
<dbReference type="Pfam" id="PF13474">
    <property type="entry name" value="SnoaL_3"/>
    <property type="match status" value="1"/>
</dbReference>
<evidence type="ECO:0000259" key="1">
    <source>
        <dbReference type="Pfam" id="PF13474"/>
    </source>
</evidence>
<reference evidence="2 3" key="1">
    <citation type="submission" date="2019-08" db="EMBL/GenBank/DDBJ databases">
        <authorList>
            <person name="Khan S.A."/>
            <person name="Jeon C.O."/>
            <person name="Jeong S.E."/>
        </authorList>
    </citation>
    <scope>NUCLEOTIDE SEQUENCE [LARGE SCALE GENOMIC DNA]</scope>
    <source>
        <strain evidence="3">IMCC1728</strain>
    </source>
</reference>
<dbReference type="InterPro" id="IPR037401">
    <property type="entry name" value="SnoaL-like"/>
</dbReference>
<dbReference type="AlphaFoldDB" id="A0A5C6U3D4"/>
<name>A0A5C6U3D4_9BURK</name>
<keyword evidence="3" id="KW-1185">Reference proteome</keyword>
<dbReference type="InterPro" id="IPR032710">
    <property type="entry name" value="NTF2-like_dom_sf"/>
</dbReference>
<protein>
    <submittedName>
        <fullName evidence="2">Nuclear transport factor 2 family protein</fullName>
    </submittedName>
</protein>
<dbReference type="PANTHER" id="PTHR34957:SF1">
    <property type="entry name" value="NUCLEAR TRANSPORT FACTOR 2 (NTF2) FAMILY PROTEIN"/>
    <property type="match status" value="1"/>
</dbReference>
<dbReference type="Proteomes" id="UP000321832">
    <property type="component" value="Unassembled WGS sequence"/>
</dbReference>
<dbReference type="Gene3D" id="3.10.450.50">
    <property type="match status" value="1"/>
</dbReference>
<organism evidence="2 3">
    <name type="scientific">Piscinibacter aquaticus</name>
    <dbReference type="NCBI Taxonomy" id="392597"/>
    <lineage>
        <taxon>Bacteria</taxon>
        <taxon>Pseudomonadati</taxon>
        <taxon>Pseudomonadota</taxon>
        <taxon>Betaproteobacteria</taxon>
        <taxon>Burkholderiales</taxon>
        <taxon>Sphaerotilaceae</taxon>
        <taxon>Piscinibacter</taxon>
    </lineage>
</organism>
<evidence type="ECO:0000313" key="2">
    <source>
        <dbReference type="EMBL" id="TXC67289.1"/>
    </source>
</evidence>
<proteinExistence type="predicted"/>
<sequence length="147" mass="15785">MPRAKPPPPPSTPDEIEQQFYEALQRADIEALMAVWSDDDEVVCVHPGGPRVVGAAAIRAAFEAIFANGAIAARPEKVRRLQTMNCAVHSVLERIEIPTDEGPQTAWVVATNVYVKSGAGWAMAAHHASPGSPREVQDIVEAASTLH</sequence>